<reference evidence="2" key="1">
    <citation type="submission" date="2022-12" db="EMBL/GenBank/DDBJ databases">
        <title>Polyphasic identification of a Novel Hot-Spring Cyanobacterium Ocullathermofonsia sinensis gen nov. sp. nov. and Genomic Insights on its Adaptations to the Thermal Habitat.</title>
        <authorList>
            <person name="Daroch M."/>
            <person name="Tang J."/>
            <person name="Jiang Y."/>
        </authorList>
    </citation>
    <scope>NUCLEOTIDE SEQUENCE</scope>
    <source>
        <strain evidence="2">PKUAC-SCTA174</strain>
    </source>
</reference>
<dbReference type="KEGG" id="tsin:OXH18_24805"/>
<sequence length="762" mass="84951">MSLPFWLAMAIDLIPPLPLVELLSQVLQYGFLLRVPLSAAVLMMVLPFLSTFVAPAMLRNLFVLRQRWELALITGTAIFTGMGITTVLNILLGSIPDRFQLVRLFELPQVWQYGIALGLGLGMAIPAAKLSHKENVIRKPVSGLLVGVLAAVALLMLGDRISDTIAASGVLKQWMATLMQSMPEDLRKGYSAAENHLVAIGFLILVLIVYFSIYFYGWRVYQPNQSLQNQITIDQHAYEIPALFYLLVILLLLVLLFSGVTFLLDYFRVPLLAFLLLVSIANYAIFRVQHFYQLLPKATFPNTTFQEVLNTRLSYQDRVTDSGEKLDKNRSLVVVCAAGGGIQAAGWTARVLTGLHEELGPSFTQAIGLISSVSGGSVGTMYYLDALAEDAIGFEKANPLVMQQIFDRATQEGLDAVGWGLAYPDLWRIIGLPFLAPLLGAKRIDRGTAIETEWKVALSNPSASLASWSKKIKAGKLPIPVFNATVVENGSRLLISPLSFKESPANENLPTESVSSWRSSPYTDTRFRDFRQDYQDFDLNVATAARLSATFPYVSPVCRNHPDVPATNYHVADGGYFDNNGIFTAVEWLDNCVLPHAKEVGIQRVFFLEILPFPKAEPATSIVASPGWLMTTLGPLLAAFKVRNYTVTARNTVDVGDLKKFWEMKLNAQANSSQDSNYSFELEHFILQFPIDFKASPKHHSSRFPYRINDAFLNNRGDYTPPLSWKLTDVEKANILRAWKWVVANDQEMKKLKRAWLSRLNA</sequence>
<dbReference type="AlphaFoldDB" id="A0A9E8ZFM6"/>
<name>A0A9E8ZFM6_9CYAN</name>
<accession>A0A9E8ZFM6</accession>
<feature type="transmembrane region" description="Helical" evidence="1">
    <location>
        <begin position="140"/>
        <end position="158"/>
    </location>
</feature>
<dbReference type="InterPro" id="IPR016035">
    <property type="entry name" value="Acyl_Trfase/lysoPLipase"/>
</dbReference>
<feature type="transmembrane region" description="Helical" evidence="1">
    <location>
        <begin position="110"/>
        <end position="128"/>
    </location>
</feature>
<dbReference type="EMBL" id="CP113797">
    <property type="protein sequence ID" value="WAL60345.1"/>
    <property type="molecule type" value="Genomic_DNA"/>
</dbReference>
<feature type="transmembrane region" description="Helical" evidence="1">
    <location>
        <begin position="70"/>
        <end position="90"/>
    </location>
</feature>
<feature type="transmembrane region" description="Helical" evidence="1">
    <location>
        <begin position="37"/>
        <end position="58"/>
    </location>
</feature>
<feature type="transmembrane region" description="Helical" evidence="1">
    <location>
        <begin position="269"/>
        <end position="286"/>
    </location>
</feature>
<keyword evidence="3" id="KW-1185">Reference proteome</keyword>
<dbReference type="Proteomes" id="UP001163152">
    <property type="component" value="Chromosome"/>
</dbReference>
<organism evidence="2 3">
    <name type="scientific">Thermocoleostomius sinensis A174</name>
    <dbReference type="NCBI Taxonomy" id="2016057"/>
    <lineage>
        <taxon>Bacteria</taxon>
        <taxon>Bacillati</taxon>
        <taxon>Cyanobacteriota</taxon>
        <taxon>Cyanophyceae</taxon>
        <taxon>Oculatellales</taxon>
        <taxon>Oculatellaceae</taxon>
        <taxon>Thermocoleostomius</taxon>
    </lineage>
</organism>
<evidence type="ECO:0000313" key="3">
    <source>
        <dbReference type="Proteomes" id="UP001163152"/>
    </source>
</evidence>
<keyword evidence="1" id="KW-0812">Transmembrane</keyword>
<dbReference type="SUPFAM" id="SSF52151">
    <property type="entry name" value="FabD/lysophospholipase-like"/>
    <property type="match status" value="1"/>
</dbReference>
<feature type="transmembrane region" description="Helical" evidence="1">
    <location>
        <begin position="242"/>
        <end position="263"/>
    </location>
</feature>
<protein>
    <submittedName>
        <fullName evidence="2">Patatin-like phospholipase family protein</fullName>
    </submittedName>
</protein>
<evidence type="ECO:0000256" key="1">
    <source>
        <dbReference type="SAM" id="Phobius"/>
    </source>
</evidence>
<gene>
    <name evidence="2" type="ORF">OXH18_24805</name>
</gene>
<evidence type="ECO:0000313" key="2">
    <source>
        <dbReference type="EMBL" id="WAL60345.1"/>
    </source>
</evidence>
<proteinExistence type="predicted"/>
<keyword evidence="1" id="KW-1133">Transmembrane helix</keyword>
<dbReference type="RefSeq" id="WP_268610229.1">
    <property type="nucleotide sequence ID" value="NZ_CP113797.1"/>
</dbReference>
<keyword evidence="1" id="KW-0472">Membrane</keyword>
<feature type="transmembrane region" description="Helical" evidence="1">
    <location>
        <begin position="197"/>
        <end position="221"/>
    </location>
</feature>